<dbReference type="PANTHER" id="PTHR48090">
    <property type="entry name" value="UNDECAPRENYL-PHOSPHATE 4-DEOXY-4-FORMAMIDO-L-ARABINOSE TRANSFERASE-RELATED"/>
    <property type="match status" value="1"/>
</dbReference>
<dbReference type="EMBL" id="AZDL01000034">
    <property type="protein sequence ID" value="KRK92104.1"/>
    <property type="molecule type" value="Genomic_DNA"/>
</dbReference>
<proteinExistence type="predicted"/>
<organism evidence="2 3">
    <name type="scientific">Latilactobacillus curvatus JCM 1096 = DSM 20019</name>
    <dbReference type="NCBI Taxonomy" id="1293592"/>
    <lineage>
        <taxon>Bacteria</taxon>
        <taxon>Bacillati</taxon>
        <taxon>Bacillota</taxon>
        <taxon>Bacilli</taxon>
        <taxon>Lactobacillales</taxon>
        <taxon>Lactobacillaceae</taxon>
        <taxon>Latilactobacillus</taxon>
    </lineage>
</organism>
<reference evidence="2 3" key="1">
    <citation type="journal article" date="2015" name="Genome Announc.">
        <title>Expanding the biotechnology potential of lactobacilli through comparative genomics of 213 strains and associated genera.</title>
        <authorList>
            <person name="Sun Z."/>
            <person name="Harris H.M."/>
            <person name="McCann A."/>
            <person name="Guo C."/>
            <person name="Argimon S."/>
            <person name="Zhang W."/>
            <person name="Yang X."/>
            <person name="Jeffery I.B."/>
            <person name="Cooney J.C."/>
            <person name="Kagawa T.F."/>
            <person name="Liu W."/>
            <person name="Song Y."/>
            <person name="Salvetti E."/>
            <person name="Wrobel A."/>
            <person name="Rasinkangas P."/>
            <person name="Parkhill J."/>
            <person name="Rea M.C."/>
            <person name="O'Sullivan O."/>
            <person name="Ritari J."/>
            <person name="Douillard F.P."/>
            <person name="Paul Ross R."/>
            <person name="Yang R."/>
            <person name="Briner A.E."/>
            <person name="Felis G.E."/>
            <person name="de Vos W.M."/>
            <person name="Barrangou R."/>
            <person name="Klaenhammer T.R."/>
            <person name="Caufield P.W."/>
            <person name="Cui Y."/>
            <person name="Zhang H."/>
            <person name="O'Toole P.W."/>
        </authorList>
    </citation>
    <scope>NUCLEOTIDE SEQUENCE [LARGE SCALE GENOMIC DNA]</scope>
    <source>
        <strain evidence="2 3">DSM 20019</strain>
    </source>
</reference>
<evidence type="ECO:0000313" key="3">
    <source>
        <dbReference type="Proteomes" id="UP000050828"/>
    </source>
</evidence>
<dbReference type="Pfam" id="PF00535">
    <property type="entry name" value="Glycos_transf_2"/>
    <property type="match status" value="1"/>
</dbReference>
<protein>
    <submittedName>
        <fullName evidence="2">Glycosyl transferase</fullName>
    </submittedName>
</protein>
<evidence type="ECO:0000313" key="2">
    <source>
        <dbReference type="EMBL" id="KRK92104.1"/>
    </source>
</evidence>
<name>A0AAJ0LEH7_LATCU</name>
<dbReference type="Proteomes" id="UP000050828">
    <property type="component" value="Unassembled WGS sequence"/>
</dbReference>
<evidence type="ECO:0000259" key="1">
    <source>
        <dbReference type="Pfam" id="PF00535"/>
    </source>
</evidence>
<dbReference type="GO" id="GO:0016740">
    <property type="term" value="F:transferase activity"/>
    <property type="evidence" value="ECO:0007669"/>
    <property type="project" value="UniProtKB-KW"/>
</dbReference>
<gene>
    <name evidence="2" type="ORF">FC08_GL000955</name>
</gene>
<sequence>MEKADQPRYLKKGTPFITILVPAHNEEASIQATIDHLATQMNYPTDRYEIIVVNDGSTDRTGIILNMGSACERSRLLIIAGKRRVLIVL</sequence>
<keyword evidence="2" id="KW-0808">Transferase</keyword>
<dbReference type="AlphaFoldDB" id="A0AAJ0LEH7"/>
<dbReference type="InterPro" id="IPR001173">
    <property type="entry name" value="Glyco_trans_2-like"/>
</dbReference>
<dbReference type="InterPro" id="IPR029044">
    <property type="entry name" value="Nucleotide-diphossugar_trans"/>
</dbReference>
<dbReference type="Gene3D" id="3.90.550.10">
    <property type="entry name" value="Spore Coat Polysaccharide Biosynthesis Protein SpsA, Chain A"/>
    <property type="match status" value="1"/>
</dbReference>
<feature type="domain" description="Glycosyltransferase 2-like" evidence="1">
    <location>
        <begin position="18"/>
        <end position="76"/>
    </location>
</feature>
<accession>A0AAJ0LEH7</accession>
<dbReference type="InterPro" id="IPR050256">
    <property type="entry name" value="Glycosyltransferase_2"/>
</dbReference>
<comment type="caution">
    <text evidence="2">The sequence shown here is derived from an EMBL/GenBank/DDBJ whole genome shotgun (WGS) entry which is preliminary data.</text>
</comment>
<dbReference type="SUPFAM" id="SSF53448">
    <property type="entry name" value="Nucleotide-diphospho-sugar transferases"/>
    <property type="match status" value="1"/>
</dbReference>